<dbReference type="GO" id="GO:0005524">
    <property type="term" value="F:ATP binding"/>
    <property type="evidence" value="ECO:0007669"/>
    <property type="project" value="UniProtKB-KW"/>
</dbReference>
<dbReference type="AlphaFoldDB" id="A0A9E6MQ33"/>
<comment type="function">
    <text evidence="6">Catalyzes the formation of acetyl phosphate from acetate and ATP. Can also catalyze the reverse reaction.</text>
</comment>
<evidence type="ECO:0000256" key="2">
    <source>
        <dbReference type="ARBA" id="ARBA00022679"/>
    </source>
</evidence>
<accession>A0A9E6MQ33</accession>
<feature type="binding site" evidence="6">
    <location>
        <position position="92"/>
    </location>
    <ligand>
        <name>substrate</name>
    </ligand>
</feature>
<dbReference type="CDD" id="cd24010">
    <property type="entry name" value="ASKHA_NBD_AcK_PK"/>
    <property type="match status" value="1"/>
</dbReference>
<feature type="binding site" evidence="6">
    <location>
        <position position="388"/>
    </location>
    <ligand>
        <name>Mg(2+)</name>
        <dbReference type="ChEBI" id="CHEBI:18420"/>
    </ligand>
</feature>
<dbReference type="NCBIfam" id="TIGR00016">
    <property type="entry name" value="ackA"/>
    <property type="match status" value="1"/>
</dbReference>
<feature type="binding site" evidence="6">
    <location>
        <begin position="209"/>
        <end position="213"/>
    </location>
    <ligand>
        <name>ATP</name>
        <dbReference type="ChEBI" id="CHEBI:30616"/>
    </ligand>
</feature>
<dbReference type="PIRSF" id="PIRSF000722">
    <property type="entry name" value="Acetate_prop_kin"/>
    <property type="match status" value="1"/>
</dbReference>
<dbReference type="RefSeq" id="WP_166079399.1">
    <property type="nucleotide sequence ID" value="NZ_CP072829.1"/>
</dbReference>
<keyword evidence="10" id="KW-1185">Reference proteome</keyword>
<name>A0A9E6MQ33_9ACTN</name>
<feature type="active site" description="Proton donor/acceptor" evidence="6">
    <location>
        <position position="149"/>
    </location>
</feature>
<dbReference type="EMBL" id="WPCR01000009">
    <property type="protein sequence ID" value="NHM14612.1"/>
    <property type="molecule type" value="Genomic_DNA"/>
</dbReference>
<comment type="pathway">
    <text evidence="6">Metabolic intermediate biosynthesis; acetyl-CoA biosynthesis; acetyl-CoA from acetate: step 1/2.</text>
</comment>
<dbReference type="GO" id="GO:0008776">
    <property type="term" value="F:acetate kinase activity"/>
    <property type="evidence" value="ECO:0007669"/>
    <property type="project" value="UniProtKB-UniRule"/>
</dbReference>
<dbReference type="InterPro" id="IPR004372">
    <property type="entry name" value="Ac/propionate_kinase"/>
</dbReference>
<keyword evidence="3 6" id="KW-0547">Nucleotide-binding</keyword>
<feature type="binding site" evidence="6">
    <location>
        <position position="14"/>
    </location>
    <ligand>
        <name>ATP</name>
        <dbReference type="ChEBI" id="CHEBI:30616"/>
    </ligand>
</feature>
<evidence type="ECO:0000313" key="10">
    <source>
        <dbReference type="Proteomes" id="UP000636394"/>
    </source>
</evidence>
<dbReference type="Gene3D" id="3.30.420.40">
    <property type="match status" value="2"/>
</dbReference>
<proteinExistence type="inferred from homology"/>
<dbReference type="SUPFAM" id="SSF53067">
    <property type="entry name" value="Actin-like ATPase domain"/>
    <property type="match status" value="2"/>
</dbReference>
<keyword evidence="5 6" id="KW-0067">ATP-binding</keyword>
<keyword evidence="6" id="KW-0460">Magnesium</keyword>
<evidence type="ECO:0000256" key="3">
    <source>
        <dbReference type="ARBA" id="ARBA00022741"/>
    </source>
</evidence>
<sequence>MLVLVVNAGSSSLKCQLIETDGKICLMKSLAERVGTEEATMSVSFSPDFSKQRFSMTNLTVAQCLAKLLDILVAEPDSPIRGLKDIEAIGNRIVAGGEYFSSSVIIDQNNIGDLKKCEELAPLHNPAADECILMMHEMLPHTPQVAVFDTAFHATMPPKAYMYPIPMRYYKDYHIRRYGAHGTSHRYAAQQAANLLDRPLSDLGLITCHLGNGASITAVNHGKSIDTSMGFTPLAGVMMGTRSGTIDPAIVSYIMRRDNVDYDEMDRILNKESGMLGIAGFSSDMRDILQAASDGDENAQLAVEMYIYRIQKKIGSYYAVMTRTDAVVMTAGIGENSAELRERIFAGLAHMGMILDKEKNQVIGDIGINRVVSIDDSPIKICVVTTDEEMRIARETDALVFVATMANPDFAKDYWPQESAND</sequence>
<dbReference type="GO" id="GO:0006085">
    <property type="term" value="P:acetyl-CoA biosynthetic process"/>
    <property type="evidence" value="ECO:0007669"/>
    <property type="project" value="UniProtKB-UniRule"/>
</dbReference>
<dbReference type="GO" id="GO:0006083">
    <property type="term" value="P:acetate metabolic process"/>
    <property type="evidence" value="ECO:0007669"/>
    <property type="project" value="TreeGrafter"/>
</dbReference>
<dbReference type="PANTHER" id="PTHR21060:SF15">
    <property type="entry name" value="ACETATE KINASE-RELATED"/>
    <property type="match status" value="1"/>
</dbReference>
<keyword evidence="2 6" id="KW-0808">Transferase</keyword>
<feature type="site" description="Transition state stabilizer" evidence="6">
    <location>
        <position position="242"/>
    </location>
</feature>
<feature type="binding site" evidence="6">
    <location>
        <begin position="284"/>
        <end position="286"/>
    </location>
    <ligand>
        <name>ATP</name>
        <dbReference type="ChEBI" id="CHEBI:30616"/>
    </ligand>
</feature>
<feature type="binding site" evidence="6">
    <location>
        <position position="7"/>
    </location>
    <ligand>
        <name>Mg(2+)</name>
        <dbReference type="ChEBI" id="CHEBI:18420"/>
    </ligand>
</feature>
<comment type="similarity">
    <text evidence="1 6 7">Belongs to the acetokinase family.</text>
</comment>
<dbReference type="EMBL" id="CP072829">
    <property type="protein sequence ID" value="QTU84348.1"/>
    <property type="molecule type" value="Genomic_DNA"/>
</dbReference>
<evidence type="ECO:0000256" key="6">
    <source>
        <dbReference type="HAMAP-Rule" id="MF_00020"/>
    </source>
</evidence>
<evidence type="ECO:0000256" key="5">
    <source>
        <dbReference type="ARBA" id="ARBA00022840"/>
    </source>
</evidence>
<keyword evidence="6" id="KW-0963">Cytoplasm</keyword>
<dbReference type="InterPro" id="IPR000890">
    <property type="entry name" value="Aliphatic_acid_kin_short-chain"/>
</dbReference>
<dbReference type="GO" id="GO:0005737">
    <property type="term" value="C:cytoplasm"/>
    <property type="evidence" value="ECO:0007669"/>
    <property type="project" value="UniProtKB-SubCell"/>
</dbReference>
<dbReference type="EC" id="2.7.2.1" evidence="6"/>
<evidence type="ECO:0000313" key="8">
    <source>
        <dbReference type="EMBL" id="NHM14612.1"/>
    </source>
</evidence>
<feature type="site" description="Transition state stabilizer" evidence="6">
    <location>
        <position position="181"/>
    </location>
</feature>
<evidence type="ECO:0000256" key="7">
    <source>
        <dbReference type="RuleBase" id="RU003835"/>
    </source>
</evidence>
<evidence type="ECO:0000313" key="11">
    <source>
        <dbReference type="Proteomes" id="UP000671910"/>
    </source>
</evidence>
<keyword evidence="6" id="KW-0479">Metal-binding</keyword>
<dbReference type="Pfam" id="PF00871">
    <property type="entry name" value="Acetate_kinase"/>
    <property type="match status" value="1"/>
</dbReference>
<dbReference type="PROSITE" id="PS01075">
    <property type="entry name" value="ACETATE_KINASE_1"/>
    <property type="match status" value="1"/>
</dbReference>
<comment type="subunit">
    <text evidence="6">Homodimer.</text>
</comment>
<evidence type="ECO:0000313" key="9">
    <source>
        <dbReference type="EMBL" id="QTU84348.1"/>
    </source>
</evidence>
<feature type="binding site" evidence="6">
    <location>
        <begin position="332"/>
        <end position="336"/>
    </location>
    <ligand>
        <name>ATP</name>
        <dbReference type="ChEBI" id="CHEBI:30616"/>
    </ligand>
</feature>
<protein>
    <recommendedName>
        <fullName evidence="6">Acetate kinase</fullName>
        <ecNumber evidence="6">2.7.2.1</ecNumber>
    </recommendedName>
    <alternativeName>
        <fullName evidence="6">Acetokinase</fullName>
    </alternativeName>
</protein>
<organism evidence="9 11">
    <name type="scientific">Xiamenia xianingshaonis</name>
    <dbReference type="NCBI Taxonomy" id="2682776"/>
    <lineage>
        <taxon>Bacteria</taxon>
        <taxon>Bacillati</taxon>
        <taxon>Actinomycetota</taxon>
        <taxon>Coriobacteriia</taxon>
        <taxon>Eggerthellales</taxon>
        <taxon>Eggerthellaceae</taxon>
        <taxon>Xiamenia</taxon>
    </lineage>
</organism>
<dbReference type="InterPro" id="IPR023865">
    <property type="entry name" value="Aliphatic_acid_kinase_CS"/>
</dbReference>
<comment type="catalytic activity">
    <reaction evidence="6">
        <text>acetate + ATP = acetyl phosphate + ADP</text>
        <dbReference type="Rhea" id="RHEA:11352"/>
        <dbReference type="ChEBI" id="CHEBI:22191"/>
        <dbReference type="ChEBI" id="CHEBI:30089"/>
        <dbReference type="ChEBI" id="CHEBI:30616"/>
        <dbReference type="ChEBI" id="CHEBI:456216"/>
        <dbReference type="EC" id="2.7.2.1"/>
    </reaction>
</comment>
<evidence type="ECO:0000256" key="1">
    <source>
        <dbReference type="ARBA" id="ARBA00008748"/>
    </source>
</evidence>
<dbReference type="PANTHER" id="PTHR21060">
    <property type="entry name" value="ACETATE KINASE"/>
    <property type="match status" value="1"/>
</dbReference>
<dbReference type="GO" id="GO:0000287">
    <property type="term" value="F:magnesium ion binding"/>
    <property type="evidence" value="ECO:0007669"/>
    <property type="project" value="UniProtKB-UniRule"/>
</dbReference>
<evidence type="ECO:0000256" key="4">
    <source>
        <dbReference type="ARBA" id="ARBA00022777"/>
    </source>
</evidence>
<dbReference type="Proteomes" id="UP000636394">
    <property type="component" value="Unassembled WGS sequence"/>
</dbReference>
<dbReference type="PRINTS" id="PR00471">
    <property type="entry name" value="ACETATEKNASE"/>
</dbReference>
<keyword evidence="4 6" id="KW-0418">Kinase</keyword>
<dbReference type="InterPro" id="IPR043129">
    <property type="entry name" value="ATPase_NBD"/>
</dbReference>
<dbReference type="Proteomes" id="UP000671910">
    <property type="component" value="Chromosome"/>
</dbReference>
<dbReference type="PROSITE" id="PS01076">
    <property type="entry name" value="ACETATE_KINASE_2"/>
    <property type="match status" value="1"/>
</dbReference>
<dbReference type="HAMAP" id="MF_00020">
    <property type="entry name" value="Acetate_kinase"/>
    <property type="match status" value="1"/>
</dbReference>
<dbReference type="KEGG" id="ebz:J7S26_08420"/>
<comment type="subcellular location">
    <subcellularLocation>
        <location evidence="6">Cytoplasm</location>
    </subcellularLocation>
</comment>
<comment type="cofactor">
    <cofactor evidence="6">
        <name>Mg(2+)</name>
        <dbReference type="ChEBI" id="CHEBI:18420"/>
    </cofactor>
    <cofactor evidence="6">
        <name>Mn(2+)</name>
        <dbReference type="ChEBI" id="CHEBI:29035"/>
    </cofactor>
    <text evidence="6">Mg(2+). Can also accept Mn(2+).</text>
</comment>
<gene>
    <name evidence="6" type="primary">ackA</name>
    <name evidence="8" type="ORF">GMI68_07530</name>
    <name evidence="9" type="ORF">J7S26_08420</name>
</gene>
<reference evidence="8 10" key="1">
    <citation type="submission" date="2019-11" db="EMBL/GenBank/DDBJ databases">
        <title>Eggerthellaceae novel genus isolated from the rectal contents of marmort.</title>
        <authorList>
            <person name="Zhang G."/>
        </authorList>
    </citation>
    <scope>NUCLEOTIDE SEQUENCE [LARGE SCALE GENOMIC DNA]</scope>
    <source>
        <strain evidence="8">Zg-886</strain>
        <strain evidence="10">zg-886</strain>
    </source>
</reference>
<reference evidence="9" key="2">
    <citation type="submission" date="2021-04" db="EMBL/GenBank/DDBJ databases">
        <title>Novel species in family Eggerthellaceae.</title>
        <authorList>
            <person name="Zhang G."/>
        </authorList>
    </citation>
    <scope>NUCLEOTIDE SEQUENCE</scope>
    <source>
        <strain evidence="9">Zg-886</strain>
    </source>
</reference>